<dbReference type="AlphaFoldDB" id="A0A7C9D4Q5"/>
<dbReference type="EMBL" id="GISG01085176">
    <property type="protein sequence ID" value="MBA4633027.1"/>
    <property type="molecule type" value="Transcribed_RNA"/>
</dbReference>
<proteinExistence type="predicted"/>
<reference evidence="1" key="1">
    <citation type="journal article" date="2013" name="J. Plant Res.">
        <title>Effect of fungi and light on seed germination of three Opuntia species from semiarid lands of central Mexico.</title>
        <authorList>
            <person name="Delgado-Sanchez P."/>
            <person name="Jimenez-Bremont J.F."/>
            <person name="Guerrero-Gonzalez Mde L."/>
            <person name="Flores J."/>
        </authorList>
    </citation>
    <scope>NUCLEOTIDE SEQUENCE</scope>
    <source>
        <tissue evidence="1">Cladode</tissue>
    </source>
</reference>
<organism evidence="1">
    <name type="scientific">Opuntia streptacantha</name>
    <name type="common">Prickly pear cactus</name>
    <name type="synonym">Opuntia cardona</name>
    <dbReference type="NCBI Taxonomy" id="393608"/>
    <lineage>
        <taxon>Eukaryota</taxon>
        <taxon>Viridiplantae</taxon>
        <taxon>Streptophyta</taxon>
        <taxon>Embryophyta</taxon>
        <taxon>Tracheophyta</taxon>
        <taxon>Spermatophyta</taxon>
        <taxon>Magnoliopsida</taxon>
        <taxon>eudicotyledons</taxon>
        <taxon>Gunneridae</taxon>
        <taxon>Pentapetalae</taxon>
        <taxon>Caryophyllales</taxon>
        <taxon>Cactineae</taxon>
        <taxon>Cactaceae</taxon>
        <taxon>Opuntioideae</taxon>
        <taxon>Opuntia</taxon>
    </lineage>
</organism>
<sequence>MSCSSVSWICMVSILQNCFTDNLASDTICKNPSIITSSSTGIKLSPFFPSTGLPLLERLPSFSFPHEAFLRAFFSSSQYDSKFSNFFFNSPNEDLISDTSLRAASLF</sequence>
<evidence type="ECO:0000313" key="1">
    <source>
        <dbReference type="EMBL" id="MBA4633027.1"/>
    </source>
</evidence>
<accession>A0A7C9D4Q5</accession>
<name>A0A7C9D4Q5_OPUST</name>
<protein>
    <submittedName>
        <fullName evidence="1">Uncharacterized protein</fullName>
    </submittedName>
</protein>
<reference evidence="1" key="2">
    <citation type="submission" date="2020-07" db="EMBL/GenBank/DDBJ databases">
        <authorList>
            <person name="Vera ALvarez R."/>
            <person name="Arias-Moreno D.M."/>
            <person name="Jimenez-Jacinto V."/>
            <person name="Jimenez-Bremont J.F."/>
            <person name="Swaminathan K."/>
            <person name="Moose S.P."/>
            <person name="Guerrero-Gonzalez M.L."/>
            <person name="Marino-Ramirez L."/>
            <person name="Landsman D."/>
            <person name="Rodriguez-Kessler M."/>
            <person name="Delgado-Sanchez P."/>
        </authorList>
    </citation>
    <scope>NUCLEOTIDE SEQUENCE</scope>
    <source>
        <tissue evidence="1">Cladode</tissue>
    </source>
</reference>